<keyword evidence="1" id="KW-0732">Signal</keyword>
<dbReference type="Proteomes" id="UP001596303">
    <property type="component" value="Unassembled WGS sequence"/>
</dbReference>
<organism evidence="2 3">
    <name type="scientific">Ponticaulis profundi</name>
    <dbReference type="NCBI Taxonomy" id="2665222"/>
    <lineage>
        <taxon>Bacteria</taxon>
        <taxon>Pseudomonadati</taxon>
        <taxon>Pseudomonadota</taxon>
        <taxon>Alphaproteobacteria</taxon>
        <taxon>Hyphomonadales</taxon>
        <taxon>Hyphomonadaceae</taxon>
        <taxon>Ponticaulis</taxon>
    </lineage>
</organism>
<proteinExistence type="predicted"/>
<feature type="signal peptide" evidence="1">
    <location>
        <begin position="1"/>
        <end position="23"/>
    </location>
</feature>
<comment type="caution">
    <text evidence="2">The sequence shown here is derived from an EMBL/GenBank/DDBJ whole genome shotgun (WGS) entry which is preliminary data.</text>
</comment>
<accession>A0ABW1SAD5</accession>
<evidence type="ECO:0000313" key="3">
    <source>
        <dbReference type="Proteomes" id="UP001596303"/>
    </source>
</evidence>
<evidence type="ECO:0000313" key="2">
    <source>
        <dbReference type="EMBL" id="MFC6198550.1"/>
    </source>
</evidence>
<dbReference type="RefSeq" id="WP_377378853.1">
    <property type="nucleotide sequence ID" value="NZ_JBHSSW010000012.1"/>
</dbReference>
<evidence type="ECO:0000256" key="1">
    <source>
        <dbReference type="SAM" id="SignalP"/>
    </source>
</evidence>
<sequence length="198" mass="23027">MRFRTLAIAALGIFNLGGQSASAQDNISPLQAYEFIQQYVERYAGDTNSGYGKYTGSERYKIYDQTRRYFHWDNSENDPCFLKYTYSFKRVEDDGGILYDEITEYEIDLTSIDPDLIQFEPRNPERWDIDPDYALVRLVSADGTNAVKYNDLQSEYTRRSGFTEEASFTFMDDVRAERTYKALVWLSDYCSSQGSLFD</sequence>
<reference evidence="3" key="1">
    <citation type="journal article" date="2019" name="Int. J. Syst. Evol. Microbiol.">
        <title>The Global Catalogue of Microorganisms (GCM) 10K type strain sequencing project: providing services to taxonomists for standard genome sequencing and annotation.</title>
        <authorList>
            <consortium name="The Broad Institute Genomics Platform"/>
            <consortium name="The Broad Institute Genome Sequencing Center for Infectious Disease"/>
            <person name="Wu L."/>
            <person name="Ma J."/>
        </authorList>
    </citation>
    <scope>NUCLEOTIDE SEQUENCE [LARGE SCALE GENOMIC DNA]</scope>
    <source>
        <strain evidence="3">CGMCC-1.15741</strain>
    </source>
</reference>
<name>A0ABW1SAD5_9PROT</name>
<keyword evidence="3" id="KW-1185">Reference proteome</keyword>
<feature type="chain" id="PRO_5047147118" description="DUF3857 domain-containing protein" evidence="1">
    <location>
        <begin position="24"/>
        <end position="198"/>
    </location>
</feature>
<dbReference type="EMBL" id="JBHSSW010000012">
    <property type="protein sequence ID" value="MFC6198550.1"/>
    <property type="molecule type" value="Genomic_DNA"/>
</dbReference>
<evidence type="ECO:0008006" key="4">
    <source>
        <dbReference type="Google" id="ProtNLM"/>
    </source>
</evidence>
<protein>
    <recommendedName>
        <fullName evidence="4">DUF3857 domain-containing protein</fullName>
    </recommendedName>
</protein>
<gene>
    <name evidence="2" type="ORF">ACFQDM_10680</name>
</gene>